<keyword evidence="2" id="KW-0902">Two-component regulatory system</keyword>
<dbReference type="AlphaFoldDB" id="A0A162LVQ9"/>
<dbReference type="GO" id="GO:0000976">
    <property type="term" value="F:transcription cis-regulatory region binding"/>
    <property type="evidence" value="ECO:0007669"/>
    <property type="project" value="TreeGrafter"/>
</dbReference>
<evidence type="ECO:0000256" key="5">
    <source>
        <dbReference type="ARBA" id="ARBA00023163"/>
    </source>
</evidence>
<feature type="domain" description="OmpR/PhoB-type" evidence="9">
    <location>
        <begin position="124"/>
        <end position="218"/>
    </location>
</feature>
<dbReference type="GO" id="GO:0032993">
    <property type="term" value="C:protein-DNA complex"/>
    <property type="evidence" value="ECO:0007669"/>
    <property type="project" value="TreeGrafter"/>
</dbReference>
<protein>
    <submittedName>
        <fullName evidence="10">Two-component system response regulator</fullName>
    </submittedName>
</protein>
<evidence type="ECO:0000256" key="7">
    <source>
        <dbReference type="PROSITE-ProRule" id="PRU01091"/>
    </source>
</evidence>
<dbReference type="PANTHER" id="PTHR48111:SF37">
    <property type="entry name" value="RESPONSE REGULATOR PROTEIN CARR"/>
    <property type="match status" value="1"/>
</dbReference>
<organism evidence="10 11">
    <name type="scientific">Tistrella mobilis</name>
    <dbReference type="NCBI Taxonomy" id="171437"/>
    <lineage>
        <taxon>Bacteria</taxon>
        <taxon>Pseudomonadati</taxon>
        <taxon>Pseudomonadota</taxon>
        <taxon>Alphaproteobacteria</taxon>
        <taxon>Geminicoccales</taxon>
        <taxon>Geminicoccaceae</taxon>
        <taxon>Tistrella</taxon>
    </lineage>
</organism>
<dbReference type="InterPro" id="IPR016032">
    <property type="entry name" value="Sig_transdc_resp-reg_C-effctor"/>
</dbReference>
<feature type="DNA-binding region" description="OmpR/PhoB-type" evidence="7">
    <location>
        <begin position="124"/>
        <end position="218"/>
    </location>
</feature>
<dbReference type="Gene3D" id="1.10.10.10">
    <property type="entry name" value="Winged helix-like DNA-binding domain superfamily/Winged helix DNA-binding domain"/>
    <property type="match status" value="1"/>
</dbReference>
<reference evidence="10 11" key="1">
    <citation type="submission" date="2015-12" db="EMBL/GenBank/DDBJ databases">
        <title>Genome sequence of Tistrella mobilis MCCC 1A02139.</title>
        <authorList>
            <person name="Lu L."/>
            <person name="Lai Q."/>
            <person name="Shao Z."/>
            <person name="Qian P."/>
        </authorList>
    </citation>
    <scope>NUCLEOTIDE SEQUENCE [LARGE SCALE GENOMIC DNA]</scope>
    <source>
        <strain evidence="10 11">MCCC 1A02139</strain>
    </source>
</reference>
<dbReference type="GO" id="GO:0000156">
    <property type="term" value="F:phosphorelay response regulator activity"/>
    <property type="evidence" value="ECO:0007669"/>
    <property type="project" value="TreeGrafter"/>
</dbReference>
<dbReference type="InterPro" id="IPR001867">
    <property type="entry name" value="OmpR/PhoB-type_DNA-bd"/>
</dbReference>
<keyword evidence="4 7" id="KW-0238">DNA-binding</keyword>
<dbReference type="SMART" id="SM00862">
    <property type="entry name" value="Trans_reg_C"/>
    <property type="match status" value="1"/>
</dbReference>
<dbReference type="PROSITE" id="PS50110">
    <property type="entry name" value="RESPONSE_REGULATORY"/>
    <property type="match status" value="1"/>
</dbReference>
<dbReference type="Gene3D" id="6.10.250.690">
    <property type="match status" value="1"/>
</dbReference>
<evidence type="ECO:0000256" key="4">
    <source>
        <dbReference type="ARBA" id="ARBA00023125"/>
    </source>
</evidence>
<dbReference type="InterPro" id="IPR036388">
    <property type="entry name" value="WH-like_DNA-bd_sf"/>
</dbReference>
<dbReference type="PROSITE" id="PS51755">
    <property type="entry name" value="OMPR_PHOB"/>
    <property type="match status" value="1"/>
</dbReference>
<evidence type="ECO:0000313" key="10">
    <source>
        <dbReference type="EMBL" id="KYO57355.1"/>
    </source>
</evidence>
<evidence type="ECO:0000256" key="3">
    <source>
        <dbReference type="ARBA" id="ARBA00023015"/>
    </source>
</evidence>
<keyword evidence="3" id="KW-0805">Transcription regulation</keyword>
<sequence length="221" mass="24451">MRILLAEDDAELADRLKKVLIEAGFTVDIAADGTLAEYLGQTETYDAVVLDLGLPGMNGVSVLQRWREDGLGMPVLILTARGRWSEKQAGFHAGADDYMTKPFEMGEVVLRLHALIRRASGHAAADLRCGSLVLDTRAGRFRIDGTGLDLTAQEYRLLAYLMHNQGRVVGRSEIVEHVYERDADPDSNVVDVLLARIRRKLDRPLIRTVRGRGWVLEAGAS</sequence>
<dbReference type="InterPro" id="IPR011006">
    <property type="entry name" value="CheY-like_superfamily"/>
</dbReference>
<dbReference type="OrthoDB" id="9802426at2"/>
<dbReference type="Proteomes" id="UP000075787">
    <property type="component" value="Unassembled WGS sequence"/>
</dbReference>
<evidence type="ECO:0000259" key="9">
    <source>
        <dbReference type="PROSITE" id="PS51755"/>
    </source>
</evidence>
<feature type="domain" description="Response regulatory" evidence="8">
    <location>
        <begin position="2"/>
        <end position="116"/>
    </location>
</feature>
<dbReference type="InterPro" id="IPR039420">
    <property type="entry name" value="WalR-like"/>
</dbReference>
<comment type="caution">
    <text evidence="10">The sequence shown here is derived from an EMBL/GenBank/DDBJ whole genome shotgun (WGS) entry which is preliminary data.</text>
</comment>
<dbReference type="GeneID" id="97240291"/>
<evidence type="ECO:0000256" key="6">
    <source>
        <dbReference type="PROSITE-ProRule" id="PRU00169"/>
    </source>
</evidence>
<accession>A0A162LVQ9</accession>
<evidence type="ECO:0000256" key="1">
    <source>
        <dbReference type="ARBA" id="ARBA00022553"/>
    </source>
</evidence>
<keyword evidence="1 6" id="KW-0597">Phosphoprotein</keyword>
<dbReference type="InterPro" id="IPR001789">
    <property type="entry name" value="Sig_transdc_resp-reg_receiver"/>
</dbReference>
<evidence type="ECO:0000313" key="11">
    <source>
        <dbReference type="Proteomes" id="UP000075787"/>
    </source>
</evidence>
<dbReference type="SUPFAM" id="SSF52172">
    <property type="entry name" value="CheY-like"/>
    <property type="match status" value="1"/>
</dbReference>
<evidence type="ECO:0000256" key="2">
    <source>
        <dbReference type="ARBA" id="ARBA00023012"/>
    </source>
</evidence>
<evidence type="ECO:0000259" key="8">
    <source>
        <dbReference type="PROSITE" id="PS50110"/>
    </source>
</evidence>
<dbReference type="GO" id="GO:0005829">
    <property type="term" value="C:cytosol"/>
    <property type="evidence" value="ECO:0007669"/>
    <property type="project" value="TreeGrafter"/>
</dbReference>
<dbReference type="EMBL" id="LPZR01000025">
    <property type="protein sequence ID" value="KYO57355.1"/>
    <property type="molecule type" value="Genomic_DNA"/>
</dbReference>
<dbReference type="Gene3D" id="3.40.50.2300">
    <property type="match status" value="1"/>
</dbReference>
<gene>
    <name evidence="10" type="ORF">AUP44_20380</name>
</gene>
<keyword evidence="5" id="KW-0804">Transcription</keyword>
<dbReference type="FunFam" id="3.40.50.2300:FF:000002">
    <property type="entry name" value="DNA-binding response regulator PhoP"/>
    <property type="match status" value="1"/>
</dbReference>
<dbReference type="Pfam" id="PF00486">
    <property type="entry name" value="Trans_reg_C"/>
    <property type="match status" value="1"/>
</dbReference>
<proteinExistence type="predicted"/>
<dbReference type="GO" id="GO:0006355">
    <property type="term" value="P:regulation of DNA-templated transcription"/>
    <property type="evidence" value="ECO:0007669"/>
    <property type="project" value="InterPro"/>
</dbReference>
<dbReference type="Pfam" id="PF00072">
    <property type="entry name" value="Response_reg"/>
    <property type="match status" value="1"/>
</dbReference>
<feature type="modified residue" description="4-aspartylphosphate" evidence="6">
    <location>
        <position position="51"/>
    </location>
</feature>
<name>A0A162LVQ9_9PROT</name>
<dbReference type="PANTHER" id="PTHR48111">
    <property type="entry name" value="REGULATOR OF RPOS"/>
    <property type="match status" value="1"/>
</dbReference>
<dbReference type="CDD" id="cd00383">
    <property type="entry name" value="trans_reg_C"/>
    <property type="match status" value="1"/>
</dbReference>
<dbReference type="SUPFAM" id="SSF46894">
    <property type="entry name" value="C-terminal effector domain of the bipartite response regulators"/>
    <property type="match status" value="1"/>
</dbReference>
<dbReference type="SMART" id="SM00448">
    <property type="entry name" value="REC"/>
    <property type="match status" value="1"/>
</dbReference>
<dbReference type="RefSeq" id="WP_062761576.1">
    <property type="nucleotide sequence ID" value="NZ_CP121045.1"/>
</dbReference>